<sequence>MRSFLPSLGVAGAMAACLVSGSAFAYATGQTGHSGKDSALTCASSGCHTRSGTTGPTVTIDGPASLEPGQTGNYSLIIKGGPAVRGGFNVAVDGSGTLTGGSGSKKVAGELTHTGPKPFANGEVRFDFSLVAPATGTTLTLYGAGNSVNGNADETGDSSATTTLKVKVGDGGGGGGEDEDKGGCSATGGVPLLGAALMLLGARLRRRGA</sequence>
<keyword evidence="3" id="KW-1185">Reference proteome</keyword>
<dbReference type="NCBIfam" id="NF041894">
    <property type="entry name" value="MXAN_6652_fam"/>
    <property type="match status" value="1"/>
</dbReference>
<reference evidence="2 3" key="1">
    <citation type="submission" date="2021-02" db="EMBL/GenBank/DDBJ databases">
        <title>De Novo genome assembly of isolated myxobacteria.</title>
        <authorList>
            <person name="Stevens D.C."/>
        </authorList>
    </citation>
    <scope>NUCLEOTIDE SEQUENCE [LARGE SCALE GENOMIC DNA]</scope>
    <source>
        <strain evidence="2 3">SCHIC003</strain>
    </source>
</reference>
<feature type="signal peptide" evidence="1">
    <location>
        <begin position="1"/>
        <end position="25"/>
    </location>
</feature>
<evidence type="ECO:0000256" key="1">
    <source>
        <dbReference type="SAM" id="SignalP"/>
    </source>
</evidence>
<dbReference type="EMBL" id="CP071091">
    <property type="protein sequence ID" value="QSQ12753.1"/>
    <property type="molecule type" value="Genomic_DNA"/>
</dbReference>
<dbReference type="Proteomes" id="UP000663090">
    <property type="component" value="Chromosome"/>
</dbReference>
<proteinExistence type="predicted"/>
<keyword evidence="1" id="KW-0732">Signal</keyword>
<evidence type="ECO:0000313" key="3">
    <source>
        <dbReference type="Proteomes" id="UP000663090"/>
    </source>
</evidence>
<dbReference type="NCBIfam" id="TIGR03382">
    <property type="entry name" value="GC_trans_RRR"/>
    <property type="match status" value="1"/>
</dbReference>
<accession>A0ABX7N2B1</accession>
<feature type="chain" id="PRO_5046366079" description="Lipoprotein" evidence="1">
    <location>
        <begin position="26"/>
        <end position="209"/>
    </location>
</feature>
<evidence type="ECO:0000313" key="2">
    <source>
        <dbReference type="EMBL" id="QSQ12753.1"/>
    </source>
</evidence>
<dbReference type="InterPro" id="IPR017756">
    <property type="entry name" value="TM_Gly-Cys-Arg_CS"/>
</dbReference>
<dbReference type="NCBIfam" id="NF041895">
    <property type="entry name" value="choice_anch_V"/>
    <property type="match status" value="1"/>
</dbReference>
<protein>
    <recommendedName>
        <fullName evidence="4">Lipoprotein</fullName>
    </recommendedName>
</protein>
<dbReference type="PROSITE" id="PS51257">
    <property type="entry name" value="PROKAR_LIPOPROTEIN"/>
    <property type="match status" value="1"/>
</dbReference>
<dbReference type="RefSeq" id="WP_206714468.1">
    <property type="nucleotide sequence ID" value="NZ_CP071091.1"/>
</dbReference>
<gene>
    <name evidence="2" type="ORF">JY572_31055</name>
</gene>
<name>A0ABX7N2B1_9BACT</name>
<organism evidence="2 3">
    <name type="scientific">Myxococcus landrumensis</name>
    <dbReference type="NCBI Taxonomy" id="2813577"/>
    <lineage>
        <taxon>Bacteria</taxon>
        <taxon>Pseudomonadati</taxon>
        <taxon>Myxococcota</taxon>
        <taxon>Myxococcia</taxon>
        <taxon>Myxococcales</taxon>
        <taxon>Cystobacterineae</taxon>
        <taxon>Myxococcaceae</taxon>
        <taxon>Myxococcus</taxon>
    </lineage>
</organism>
<evidence type="ECO:0008006" key="4">
    <source>
        <dbReference type="Google" id="ProtNLM"/>
    </source>
</evidence>